<gene>
    <name evidence="1" type="ORF">EDC90_10779</name>
</gene>
<dbReference type="RefSeq" id="WP_132314347.1">
    <property type="nucleotide sequence ID" value="NZ_SMAR01000077.1"/>
</dbReference>
<reference evidence="1 2" key="1">
    <citation type="submission" date="2019-03" db="EMBL/GenBank/DDBJ databases">
        <title>Freshwater and sediment microbial communities from various areas in North America, analyzing microbe dynamics in response to fracking.</title>
        <authorList>
            <person name="Lamendella R."/>
        </authorList>
    </citation>
    <scope>NUCLEOTIDE SEQUENCE [LARGE SCALE GENOMIC DNA]</scope>
    <source>
        <strain evidence="1 2">175.2</strain>
    </source>
</reference>
<dbReference type="EMBL" id="SMAR01000077">
    <property type="protein sequence ID" value="TCT27722.1"/>
    <property type="molecule type" value="Genomic_DNA"/>
</dbReference>
<dbReference type="OrthoDB" id="8482138at2"/>
<sequence length="80" mass="9717">MNWTDYIAGCFGETDKIFAGHASEEERAFELLKILRKENEMWRKVRAEFVAYLEGNVKNEQHIRTEILKVEKYYRCWLRD</sequence>
<name>A0A4R3NCP7_9HYPH</name>
<protein>
    <submittedName>
        <fullName evidence="1">Uncharacterized protein</fullName>
    </submittedName>
</protein>
<comment type="caution">
    <text evidence="1">The sequence shown here is derived from an EMBL/GenBank/DDBJ whole genome shotgun (WGS) entry which is preliminary data.</text>
</comment>
<dbReference type="Proteomes" id="UP000295097">
    <property type="component" value="Unassembled WGS sequence"/>
</dbReference>
<evidence type="ECO:0000313" key="1">
    <source>
        <dbReference type="EMBL" id="TCT27722.1"/>
    </source>
</evidence>
<evidence type="ECO:0000313" key="2">
    <source>
        <dbReference type="Proteomes" id="UP000295097"/>
    </source>
</evidence>
<dbReference type="AlphaFoldDB" id="A0A4R3NCP7"/>
<accession>A0A4R3NCP7</accession>
<proteinExistence type="predicted"/>
<organism evidence="1 2">
    <name type="scientific">Martelella mediterranea</name>
    <dbReference type="NCBI Taxonomy" id="293089"/>
    <lineage>
        <taxon>Bacteria</taxon>
        <taxon>Pseudomonadati</taxon>
        <taxon>Pseudomonadota</taxon>
        <taxon>Alphaproteobacteria</taxon>
        <taxon>Hyphomicrobiales</taxon>
        <taxon>Aurantimonadaceae</taxon>
        <taxon>Martelella</taxon>
    </lineage>
</organism>
<keyword evidence="2" id="KW-1185">Reference proteome</keyword>